<dbReference type="Pfam" id="PF04749">
    <property type="entry name" value="PLAC8"/>
    <property type="match status" value="1"/>
</dbReference>
<evidence type="ECO:0000313" key="4">
    <source>
        <dbReference type="Proteomes" id="UP000694383"/>
    </source>
</evidence>
<evidence type="ECO:0000256" key="2">
    <source>
        <dbReference type="SAM" id="Phobius"/>
    </source>
</evidence>
<keyword evidence="2" id="KW-0812">Transmembrane</keyword>
<evidence type="ECO:0008006" key="5">
    <source>
        <dbReference type="Google" id="ProtNLM"/>
    </source>
</evidence>
<keyword evidence="4" id="KW-1185">Reference proteome</keyword>
<evidence type="ECO:0000256" key="1">
    <source>
        <dbReference type="ARBA" id="ARBA00009024"/>
    </source>
</evidence>
<evidence type="ECO:0000313" key="3">
    <source>
        <dbReference type="Ensembl" id="ENSOSIP00000039616.1"/>
    </source>
</evidence>
<dbReference type="Ensembl" id="ENSOSIT00000041750.1">
    <property type="protein sequence ID" value="ENSOSIP00000039616.1"/>
    <property type="gene ID" value="ENSOSIG00000019426.1"/>
</dbReference>
<dbReference type="AlphaFoldDB" id="A0A8C7Z7L1"/>
<feature type="transmembrane region" description="Helical" evidence="2">
    <location>
        <begin position="44"/>
        <end position="67"/>
    </location>
</feature>
<dbReference type="GeneTree" id="ENSGT00940000163701"/>
<dbReference type="NCBIfam" id="TIGR01571">
    <property type="entry name" value="A_thal_Cys_rich"/>
    <property type="match status" value="1"/>
</dbReference>
<comment type="similarity">
    <text evidence="1">Belongs to the cornifelin family.</text>
</comment>
<accession>A0A8C7Z7L1</accession>
<keyword evidence="2" id="KW-0472">Membrane</keyword>
<reference evidence="3" key="1">
    <citation type="submission" date="2025-08" db="UniProtKB">
        <authorList>
            <consortium name="Ensembl"/>
        </authorList>
    </citation>
    <scope>IDENTIFICATION</scope>
</reference>
<reference evidence="3" key="2">
    <citation type="submission" date="2025-09" db="UniProtKB">
        <authorList>
            <consortium name="Ensembl"/>
        </authorList>
    </citation>
    <scope>IDENTIFICATION</scope>
</reference>
<feature type="transmembrane region" description="Helical" evidence="2">
    <location>
        <begin position="79"/>
        <end position="98"/>
    </location>
</feature>
<dbReference type="Proteomes" id="UP000694383">
    <property type="component" value="Unplaced"/>
</dbReference>
<keyword evidence="2" id="KW-1133">Transmembrane helix</keyword>
<dbReference type="PANTHER" id="PTHR15907">
    <property type="entry name" value="DUF614 FAMILY PROTEIN-RELATED"/>
    <property type="match status" value="1"/>
</dbReference>
<organism evidence="3 4">
    <name type="scientific">Oryzias sinensis</name>
    <name type="common">Chinese medaka</name>
    <dbReference type="NCBI Taxonomy" id="183150"/>
    <lineage>
        <taxon>Eukaryota</taxon>
        <taxon>Metazoa</taxon>
        <taxon>Chordata</taxon>
        <taxon>Craniata</taxon>
        <taxon>Vertebrata</taxon>
        <taxon>Euteleostomi</taxon>
        <taxon>Actinopterygii</taxon>
        <taxon>Neopterygii</taxon>
        <taxon>Teleostei</taxon>
        <taxon>Neoteleostei</taxon>
        <taxon>Acanthomorphata</taxon>
        <taxon>Ovalentaria</taxon>
        <taxon>Atherinomorphae</taxon>
        <taxon>Beloniformes</taxon>
        <taxon>Adrianichthyidae</taxon>
        <taxon>Oryziinae</taxon>
        <taxon>Oryzias</taxon>
    </lineage>
</organism>
<name>A0A8C7Z7L1_9TELE</name>
<proteinExistence type="inferred from homology"/>
<protein>
    <recommendedName>
        <fullName evidence="5">Cornifelin</fullName>
    </recommendedName>
</protein>
<dbReference type="InterPro" id="IPR006461">
    <property type="entry name" value="PLAC_motif_containing"/>
</dbReference>
<sequence length="176" mass="20038">MTKATKQGFSSPNYSRQQFGAIYLLVIHVGRRAKKDSSKRSKAYYFLYCCYGFWCGPCLACSVSSKFGELYCLPLCDYFCQSMLIACGIPCFVPPVAFSTRSSMRNRYGIKGSLCKDLVVSCWCVWCSWCQMHRELKHQKKAPEVIHMQPQTFVNMQPISVMMVSETHLPAVMVTS</sequence>